<dbReference type="GO" id="GO:0032259">
    <property type="term" value="P:methylation"/>
    <property type="evidence" value="ECO:0007669"/>
    <property type="project" value="UniProtKB-KW"/>
</dbReference>
<reference evidence="1 2" key="1">
    <citation type="journal article" date="2013" name="Front. Microbiol.">
        <title>Comparative genomic analyses of the cyanobacterium, Lyngbya aestuarii BL J, a powerful hydrogen producer.</title>
        <authorList>
            <person name="Kothari A."/>
            <person name="Vaughn M."/>
            <person name="Garcia-Pichel F."/>
        </authorList>
    </citation>
    <scope>NUCLEOTIDE SEQUENCE [LARGE SCALE GENOMIC DNA]</scope>
    <source>
        <strain evidence="1 2">BL J</strain>
    </source>
</reference>
<keyword evidence="1" id="KW-0808">Transferase</keyword>
<organism evidence="1 2">
    <name type="scientific">Lyngbya aestuarii BL J</name>
    <dbReference type="NCBI Taxonomy" id="1348334"/>
    <lineage>
        <taxon>Bacteria</taxon>
        <taxon>Bacillati</taxon>
        <taxon>Cyanobacteriota</taxon>
        <taxon>Cyanophyceae</taxon>
        <taxon>Oscillatoriophycideae</taxon>
        <taxon>Oscillatoriales</taxon>
        <taxon>Microcoleaceae</taxon>
        <taxon>Lyngbya</taxon>
    </lineage>
</organism>
<dbReference type="EC" id="2.1.1.37" evidence="1"/>
<dbReference type="AlphaFoldDB" id="U7QEV8"/>
<comment type="caution">
    <text evidence="1">The sequence shown here is derived from an EMBL/GenBank/DDBJ whole genome shotgun (WGS) entry which is preliminary data.</text>
</comment>
<dbReference type="Proteomes" id="UP000017127">
    <property type="component" value="Unassembled WGS sequence"/>
</dbReference>
<keyword evidence="1" id="KW-0489">Methyltransferase</keyword>
<protein>
    <submittedName>
        <fullName evidence="1">Cytosine-specific methyltransferase domain protein</fullName>
        <ecNumber evidence="1">2.1.1.37</ecNumber>
    </submittedName>
</protein>
<dbReference type="GO" id="GO:0003886">
    <property type="term" value="F:DNA (cytosine-5-)-methyltransferase activity"/>
    <property type="evidence" value="ECO:0007669"/>
    <property type="project" value="UniProtKB-EC"/>
</dbReference>
<dbReference type="EMBL" id="AUZM01000036">
    <property type="protein sequence ID" value="ERT06474.1"/>
    <property type="molecule type" value="Genomic_DNA"/>
</dbReference>
<sequence length="65" mass="7475">MAKIIKEHGCFVITNGILPTLKSYLRLINSIEDFVMNYSTLIELDPELQAIHKVKWNEILSSLDN</sequence>
<name>U7QEV8_9CYAN</name>
<evidence type="ECO:0000313" key="2">
    <source>
        <dbReference type="Proteomes" id="UP000017127"/>
    </source>
</evidence>
<evidence type="ECO:0000313" key="1">
    <source>
        <dbReference type="EMBL" id="ERT06474.1"/>
    </source>
</evidence>
<keyword evidence="2" id="KW-1185">Reference proteome</keyword>
<accession>U7QEV8</accession>
<proteinExistence type="predicted"/>
<gene>
    <name evidence="1" type="ORF">M595_3572</name>
</gene>